<gene>
    <name evidence="2" type="ORF">CPLU01_07236</name>
</gene>
<name>A0A8H6KG61_9PEZI</name>
<dbReference type="AlphaFoldDB" id="A0A8H6KG61"/>
<feature type="compositionally biased region" description="Basic and acidic residues" evidence="1">
    <location>
        <begin position="7"/>
        <end position="16"/>
    </location>
</feature>
<proteinExistence type="predicted"/>
<evidence type="ECO:0000313" key="3">
    <source>
        <dbReference type="Proteomes" id="UP000654918"/>
    </source>
</evidence>
<comment type="caution">
    <text evidence="2">The sequence shown here is derived from an EMBL/GenBank/DDBJ whole genome shotgun (WGS) entry which is preliminary data.</text>
</comment>
<sequence>MPSRRKGALDPDDHRPHTLCPSRNALHTPPKSDRAPGAVVSAGSDRRTSVPPFWDVRSAPPAGGDMGSTGGKMNDRDAKGGHRELGNARARHDGVSTRVTDWNERGPESTADVA</sequence>
<feature type="region of interest" description="Disordered" evidence="1">
    <location>
        <begin position="1"/>
        <end position="114"/>
    </location>
</feature>
<protein>
    <submittedName>
        <fullName evidence="2">Uncharacterized protein</fullName>
    </submittedName>
</protein>
<feature type="compositionally biased region" description="Basic and acidic residues" evidence="1">
    <location>
        <begin position="73"/>
        <end position="107"/>
    </location>
</feature>
<evidence type="ECO:0000256" key="1">
    <source>
        <dbReference type="SAM" id="MobiDB-lite"/>
    </source>
</evidence>
<keyword evidence="3" id="KW-1185">Reference proteome</keyword>
<dbReference type="EMBL" id="WIGO01000091">
    <property type="protein sequence ID" value="KAF6830653.1"/>
    <property type="molecule type" value="Genomic_DNA"/>
</dbReference>
<evidence type="ECO:0000313" key="2">
    <source>
        <dbReference type="EMBL" id="KAF6830653.1"/>
    </source>
</evidence>
<reference evidence="2" key="1">
    <citation type="journal article" date="2020" name="Phytopathology">
        <title>Genome Sequence Resources of Colletotrichum truncatum, C. plurivorum, C. musicola, and C. sojae: Four Species Pathogenic to Soybean (Glycine max).</title>
        <authorList>
            <person name="Rogerio F."/>
            <person name="Boufleur T.R."/>
            <person name="Ciampi-Guillardi M."/>
            <person name="Sukno S.A."/>
            <person name="Thon M.R."/>
            <person name="Massola Junior N.S."/>
            <person name="Baroncelli R."/>
        </authorList>
    </citation>
    <scope>NUCLEOTIDE SEQUENCE</scope>
    <source>
        <strain evidence="2">LFN00145</strain>
    </source>
</reference>
<organism evidence="2 3">
    <name type="scientific">Colletotrichum plurivorum</name>
    <dbReference type="NCBI Taxonomy" id="2175906"/>
    <lineage>
        <taxon>Eukaryota</taxon>
        <taxon>Fungi</taxon>
        <taxon>Dikarya</taxon>
        <taxon>Ascomycota</taxon>
        <taxon>Pezizomycotina</taxon>
        <taxon>Sordariomycetes</taxon>
        <taxon>Hypocreomycetidae</taxon>
        <taxon>Glomerellales</taxon>
        <taxon>Glomerellaceae</taxon>
        <taxon>Colletotrichum</taxon>
        <taxon>Colletotrichum orchidearum species complex</taxon>
    </lineage>
</organism>
<dbReference type="Proteomes" id="UP000654918">
    <property type="component" value="Unassembled WGS sequence"/>
</dbReference>
<accession>A0A8H6KG61</accession>